<sequence>MTPPEKIVEGISNLIEDIPNLEDQADNPRTPQVMLSLTFHASPNLTSQAIQSKPTNSGNSDPHNRHYKEKQRSQQSRRSKSPPLGGQTSNQRPDRLAARRQLEFGTRPSNEALNPMAGEIQHLREDMDKFQVDGQPSRYGSHPQGGRHRPFILEITNKAFPLEFMMLAMEQYTKEKDHMEHVDHFLDLMETQTEDDRILC</sequence>
<dbReference type="Proteomes" id="UP001064489">
    <property type="component" value="Chromosome 3"/>
</dbReference>
<evidence type="ECO:0000313" key="2">
    <source>
        <dbReference type="EMBL" id="KAI9186334.1"/>
    </source>
</evidence>
<feature type="compositionally biased region" description="Basic residues" evidence="1">
    <location>
        <begin position="65"/>
        <end position="80"/>
    </location>
</feature>
<reference evidence="2" key="1">
    <citation type="journal article" date="2022" name="Plant J.">
        <title>Strategies of tolerance reflected in two North American maple genomes.</title>
        <authorList>
            <person name="McEvoy S.L."/>
            <person name="Sezen U.U."/>
            <person name="Trouern-Trend A."/>
            <person name="McMahon S.M."/>
            <person name="Schaberg P.G."/>
            <person name="Yang J."/>
            <person name="Wegrzyn J.L."/>
            <person name="Swenson N.G."/>
        </authorList>
    </citation>
    <scope>NUCLEOTIDE SEQUENCE</scope>
    <source>
        <strain evidence="2">91603</strain>
    </source>
</reference>
<proteinExistence type="predicted"/>
<protein>
    <submittedName>
        <fullName evidence="2">Uncharacterized protein</fullName>
    </submittedName>
</protein>
<gene>
    <name evidence="2" type="ORF">LWI28_016268</name>
</gene>
<accession>A0AAD5NXK3</accession>
<comment type="caution">
    <text evidence="2">The sequence shown here is derived from an EMBL/GenBank/DDBJ whole genome shotgun (WGS) entry which is preliminary data.</text>
</comment>
<name>A0AAD5NXK3_ACENE</name>
<evidence type="ECO:0000256" key="1">
    <source>
        <dbReference type="SAM" id="MobiDB-lite"/>
    </source>
</evidence>
<dbReference type="AlphaFoldDB" id="A0AAD5NXK3"/>
<feature type="compositionally biased region" description="Polar residues" evidence="1">
    <location>
        <begin position="44"/>
        <end position="61"/>
    </location>
</feature>
<organism evidence="2 3">
    <name type="scientific">Acer negundo</name>
    <name type="common">Box elder</name>
    <dbReference type="NCBI Taxonomy" id="4023"/>
    <lineage>
        <taxon>Eukaryota</taxon>
        <taxon>Viridiplantae</taxon>
        <taxon>Streptophyta</taxon>
        <taxon>Embryophyta</taxon>
        <taxon>Tracheophyta</taxon>
        <taxon>Spermatophyta</taxon>
        <taxon>Magnoliopsida</taxon>
        <taxon>eudicotyledons</taxon>
        <taxon>Gunneridae</taxon>
        <taxon>Pentapetalae</taxon>
        <taxon>rosids</taxon>
        <taxon>malvids</taxon>
        <taxon>Sapindales</taxon>
        <taxon>Sapindaceae</taxon>
        <taxon>Hippocastanoideae</taxon>
        <taxon>Acereae</taxon>
        <taxon>Acer</taxon>
    </lineage>
</organism>
<evidence type="ECO:0000313" key="3">
    <source>
        <dbReference type="Proteomes" id="UP001064489"/>
    </source>
</evidence>
<keyword evidence="3" id="KW-1185">Reference proteome</keyword>
<reference evidence="2" key="2">
    <citation type="submission" date="2023-02" db="EMBL/GenBank/DDBJ databases">
        <authorList>
            <person name="Swenson N.G."/>
            <person name="Wegrzyn J.L."/>
            <person name="Mcevoy S.L."/>
        </authorList>
    </citation>
    <scope>NUCLEOTIDE SEQUENCE</scope>
    <source>
        <strain evidence="2">91603</strain>
        <tissue evidence="2">Leaf</tissue>
    </source>
</reference>
<feature type="region of interest" description="Disordered" evidence="1">
    <location>
        <begin position="44"/>
        <end position="94"/>
    </location>
</feature>
<dbReference type="EMBL" id="JAJSOW010000100">
    <property type="protein sequence ID" value="KAI9186334.1"/>
    <property type="molecule type" value="Genomic_DNA"/>
</dbReference>